<feature type="compositionally biased region" description="Basic and acidic residues" evidence="11">
    <location>
        <begin position="185"/>
        <end position="206"/>
    </location>
</feature>
<evidence type="ECO:0000256" key="5">
    <source>
        <dbReference type="ARBA" id="ARBA00022737"/>
    </source>
</evidence>
<dbReference type="InterPro" id="IPR035979">
    <property type="entry name" value="RBD_domain_sf"/>
</dbReference>
<keyword evidence="8" id="KW-0539">Nucleus</keyword>
<gene>
    <name evidence="13" type="ORF">K7X08_036148</name>
</gene>
<dbReference type="GO" id="GO:0016607">
    <property type="term" value="C:nuclear speck"/>
    <property type="evidence" value="ECO:0007669"/>
    <property type="project" value="UniProtKB-SubCell"/>
</dbReference>
<dbReference type="Pfam" id="PF00076">
    <property type="entry name" value="RRM_1"/>
    <property type="match status" value="2"/>
</dbReference>
<dbReference type="PROSITE" id="PS50102">
    <property type="entry name" value="RRM"/>
    <property type="match status" value="2"/>
</dbReference>
<dbReference type="InterPro" id="IPR012677">
    <property type="entry name" value="Nucleotide-bd_a/b_plait_sf"/>
</dbReference>
<evidence type="ECO:0000256" key="4">
    <source>
        <dbReference type="ARBA" id="ARBA00022728"/>
    </source>
</evidence>
<protein>
    <recommendedName>
        <fullName evidence="12">RRM domain-containing protein</fullName>
    </recommendedName>
</protein>
<evidence type="ECO:0000259" key="12">
    <source>
        <dbReference type="PROSITE" id="PS50102"/>
    </source>
</evidence>
<evidence type="ECO:0000256" key="9">
    <source>
        <dbReference type="ARBA" id="ARBA00061587"/>
    </source>
</evidence>
<evidence type="ECO:0000256" key="7">
    <source>
        <dbReference type="ARBA" id="ARBA00023187"/>
    </source>
</evidence>
<evidence type="ECO:0000256" key="2">
    <source>
        <dbReference type="ARBA" id="ARBA00022553"/>
    </source>
</evidence>
<evidence type="ECO:0000256" key="3">
    <source>
        <dbReference type="ARBA" id="ARBA00022664"/>
    </source>
</evidence>
<dbReference type="GO" id="GO:0003723">
    <property type="term" value="F:RNA binding"/>
    <property type="evidence" value="ECO:0007669"/>
    <property type="project" value="UniProtKB-UniRule"/>
</dbReference>
<accession>A0A9Q1L4N6</accession>
<evidence type="ECO:0000256" key="11">
    <source>
        <dbReference type="SAM" id="MobiDB-lite"/>
    </source>
</evidence>
<keyword evidence="5" id="KW-0677">Repeat</keyword>
<keyword evidence="7" id="KW-0508">mRNA splicing</keyword>
<dbReference type="Proteomes" id="UP001152561">
    <property type="component" value="Unassembled WGS sequence"/>
</dbReference>
<dbReference type="GO" id="GO:0008380">
    <property type="term" value="P:RNA splicing"/>
    <property type="evidence" value="ECO:0007669"/>
    <property type="project" value="UniProtKB-KW"/>
</dbReference>
<dbReference type="SUPFAM" id="SSF54928">
    <property type="entry name" value="RNA-binding domain, RBD"/>
    <property type="match status" value="1"/>
</dbReference>
<keyword evidence="14" id="KW-1185">Reference proteome</keyword>
<dbReference type="Gene3D" id="3.30.70.330">
    <property type="match status" value="2"/>
</dbReference>
<feature type="region of interest" description="Disordered" evidence="11">
    <location>
        <begin position="185"/>
        <end position="261"/>
    </location>
</feature>
<keyword evidence="6 10" id="KW-0694">RNA-binding</keyword>
<dbReference type="PANTHER" id="PTHR23147">
    <property type="entry name" value="SERINE/ARGININE RICH SPLICING FACTOR"/>
    <property type="match status" value="1"/>
</dbReference>
<dbReference type="EMBL" id="JAJAGQ010000022">
    <property type="protein sequence ID" value="KAJ8529313.1"/>
    <property type="molecule type" value="Genomic_DNA"/>
</dbReference>
<dbReference type="FunFam" id="3.30.70.330:FF:000299">
    <property type="entry name" value="Serine/arginine-rich splicing factor RS31"/>
    <property type="match status" value="1"/>
</dbReference>
<feature type="compositionally biased region" description="Basic and acidic residues" evidence="11">
    <location>
        <begin position="240"/>
        <end position="249"/>
    </location>
</feature>
<evidence type="ECO:0000256" key="10">
    <source>
        <dbReference type="PROSITE-ProRule" id="PRU00176"/>
    </source>
</evidence>
<dbReference type="GO" id="GO:0005681">
    <property type="term" value="C:spliceosomal complex"/>
    <property type="evidence" value="ECO:0007669"/>
    <property type="project" value="UniProtKB-KW"/>
</dbReference>
<dbReference type="OrthoDB" id="5970at2759"/>
<name>A0A9Q1L4N6_9SOLA</name>
<feature type="domain" description="RRM" evidence="12">
    <location>
        <begin position="111"/>
        <end position="182"/>
    </location>
</feature>
<evidence type="ECO:0000313" key="13">
    <source>
        <dbReference type="EMBL" id="KAJ8529313.1"/>
    </source>
</evidence>
<comment type="subcellular location">
    <subcellularLocation>
        <location evidence="1">Nucleus speckle</location>
    </subcellularLocation>
</comment>
<evidence type="ECO:0000256" key="8">
    <source>
        <dbReference type="ARBA" id="ARBA00023242"/>
    </source>
</evidence>
<dbReference type="FunFam" id="3.30.70.330:FF:000294">
    <property type="entry name" value="Serine/arginine-rich splicing factor RS31"/>
    <property type="match status" value="1"/>
</dbReference>
<feature type="domain" description="RRM" evidence="12">
    <location>
        <begin position="20"/>
        <end position="92"/>
    </location>
</feature>
<dbReference type="GO" id="GO:0006397">
    <property type="term" value="P:mRNA processing"/>
    <property type="evidence" value="ECO:0007669"/>
    <property type="project" value="UniProtKB-KW"/>
</dbReference>
<dbReference type="InterPro" id="IPR050907">
    <property type="entry name" value="SRSF"/>
</dbReference>
<organism evidence="13 14">
    <name type="scientific">Anisodus acutangulus</name>
    <dbReference type="NCBI Taxonomy" id="402998"/>
    <lineage>
        <taxon>Eukaryota</taxon>
        <taxon>Viridiplantae</taxon>
        <taxon>Streptophyta</taxon>
        <taxon>Embryophyta</taxon>
        <taxon>Tracheophyta</taxon>
        <taxon>Spermatophyta</taxon>
        <taxon>Magnoliopsida</taxon>
        <taxon>eudicotyledons</taxon>
        <taxon>Gunneridae</taxon>
        <taxon>Pentapetalae</taxon>
        <taxon>asterids</taxon>
        <taxon>lamiids</taxon>
        <taxon>Solanales</taxon>
        <taxon>Solanaceae</taxon>
        <taxon>Solanoideae</taxon>
        <taxon>Hyoscyameae</taxon>
        <taxon>Anisodus</taxon>
    </lineage>
</organism>
<reference evidence="14" key="1">
    <citation type="journal article" date="2023" name="Proc. Natl. Acad. Sci. U.S.A.">
        <title>Genomic and structural basis for evolution of tropane alkaloid biosynthesis.</title>
        <authorList>
            <person name="Wanga Y.-J."/>
            <person name="Taina T."/>
            <person name="Yua J.-Y."/>
            <person name="Lia J."/>
            <person name="Xua B."/>
            <person name="Chenc J."/>
            <person name="D'Auriad J.C."/>
            <person name="Huanga J.-P."/>
            <person name="Huanga S.-X."/>
        </authorList>
    </citation>
    <scope>NUCLEOTIDE SEQUENCE [LARGE SCALE GENOMIC DNA]</scope>
    <source>
        <strain evidence="14">cv. KIB-2019</strain>
    </source>
</reference>
<evidence type="ECO:0000256" key="6">
    <source>
        <dbReference type="ARBA" id="ARBA00022884"/>
    </source>
</evidence>
<comment type="similarity">
    <text evidence="9">Belongs to the splicing factor SR family. RS subfamily.</text>
</comment>
<dbReference type="InterPro" id="IPR000504">
    <property type="entry name" value="RRM_dom"/>
</dbReference>
<sequence length="261" mass="30788">MLSLGSKVFQGNNSLESNMRPLFVGNIEYDTRQSELERFFSKYGRIVRVDMKSGFAFVYFEDERDAADAIRSLDNMPFGYDKRRLSVEWAKGERGKPREGSKVAANKRPTRTLFVINFDPIRTRVRDMERHFEPYGKILNVRIRRNFAFVQFENQEDATKALECTQMSEIHDRVVSVEYALRDDGERGDRYDSPRRDYGRHGDSTYRRSPSPVYRRGRPSPDYGRPRSPAYDKYNGPSYDRYRSPEYGRYRSRSPVRMSRT</sequence>
<keyword evidence="2" id="KW-0597">Phosphoprotein</keyword>
<comment type="caution">
    <text evidence="13">The sequence shown here is derived from an EMBL/GenBank/DDBJ whole genome shotgun (WGS) entry which is preliminary data.</text>
</comment>
<dbReference type="AlphaFoldDB" id="A0A9Q1L4N6"/>
<evidence type="ECO:0000256" key="1">
    <source>
        <dbReference type="ARBA" id="ARBA00004324"/>
    </source>
</evidence>
<evidence type="ECO:0000313" key="14">
    <source>
        <dbReference type="Proteomes" id="UP001152561"/>
    </source>
</evidence>
<keyword evidence="3" id="KW-0507">mRNA processing</keyword>
<keyword evidence="4" id="KW-0747">Spliceosome</keyword>
<proteinExistence type="inferred from homology"/>
<dbReference type="SMART" id="SM00360">
    <property type="entry name" value="RRM"/>
    <property type="match status" value="2"/>
</dbReference>
<feature type="compositionally biased region" description="Basic residues" evidence="11">
    <location>
        <begin position="250"/>
        <end position="261"/>
    </location>
</feature>